<name>A0A310SHM9_9HYME</name>
<dbReference type="AlphaFoldDB" id="A0A310SHM9"/>
<keyword evidence="2" id="KW-1185">Reference proteome</keyword>
<dbReference type="Proteomes" id="UP000250275">
    <property type="component" value="Unassembled WGS sequence"/>
</dbReference>
<gene>
    <name evidence="1" type="ORF">WN48_09440</name>
</gene>
<dbReference type="EMBL" id="KQ766333">
    <property type="protein sequence ID" value="OAD53699.1"/>
    <property type="molecule type" value="Genomic_DNA"/>
</dbReference>
<reference evidence="1 2" key="1">
    <citation type="submission" date="2015-07" db="EMBL/GenBank/DDBJ databases">
        <title>The genome of Eufriesea mexicana.</title>
        <authorList>
            <person name="Pan H."/>
            <person name="Kapheim K."/>
        </authorList>
    </citation>
    <scope>NUCLEOTIDE SEQUENCE [LARGE SCALE GENOMIC DNA]</scope>
    <source>
        <strain evidence="1">0111107269</strain>
        <tissue evidence="1">Whole body</tissue>
    </source>
</reference>
<protein>
    <submittedName>
        <fullName evidence="1">Uncharacterized protein</fullName>
    </submittedName>
</protein>
<evidence type="ECO:0000313" key="2">
    <source>
        <dbReference type="Proteomes" id="UP000250275"/>
    </source>
</evidence>
<accession>A0A310SHM9</accession>
<sequence>MTIWNNTISSITKDKFLCCHRAHDGSRYAIHNGPSSPTDNETALSSLSRFLY</sequence>
<organism evidence="1 2">
    <name type="scientific">Eufriesea mexicana</name>
    <dbReference type="NCBI Taxonomy" id="516756"/>
    <lineage>
        <taxon>Eukaryota</taxon>
        <taxon>Metazoa</taxon>
        <taxon>Ecdysozoa</taxon>
        <taxon>Arthropoda</taxon>
        <taxon>Hexapoda</taxon>
        <taxon>Insecta</taxon>
        <taxon>Pterygota</taxon>
        <taxon>Neoptera</taxon>
        <taxon>Endopterygota</taxon>
        <taxon>Hymenoptera</taxon>
        <taxon>Apocrita</taxon>
        <taxon>Aculeata</taxon>
        <taxon>Apoidea</taxon>
        <taxon>Anthophila</taxon>
        <taxon>Apidae</taxon>
        <taxon>Eufriesea</taxon>
    </lineage>
</organism>
<proteinExistence type="predicted"/>
<evidence type="ECO:0000313" key="1">
    <source>
        <dbReference type="EMBL" id="OAD53699.1"/>
    </source>
</evidence>